<evidence type="ECO:0000313" key="2">
    <source>
        <dbReference type="Proteomes" id="UP000243680"/>
    </source>
</evidence>
<gene>
    <name evidence="1" type="ORF">WJ35_23015</name>
</gene>
<sequence length="649" mass="67408">MGPLRNASVSVYAVAADGSASDQPIAHAVTRDDGTFVLGGAVHYPVLVRATGGVYDEEATGTRTALQGDIEAVFTAAPARMIVSVYSNAIVQAARAAGGLTSANLAAAMVQVNAFAGGFDVQQTSPAFVAPGTALAAADLSDGAKMALALGAESQSRTDTGASVQDSTQNIAAQSANGDTLTECNTGAGNPAADGTLAAPPGGNCAVTTGAASYAVNPRNRSGIASVAMLKPVVPGKPATITVSDGACRDRVALYNEQLPLFTSRKNDVQARLGHDVTVDNWSSFADGGSWGPRAAVYGAITTASCAGDVATFQRELLLATENYWVDQELNYCHHHIPGWLPPASRPSFFNSDTSSKSMTCAPHRRSNGAQTTATLANADIKWQGVDCSDFTSWAYDFAGITHASGNLQTGIGTQACSIGSDPLAAVTDQAGVLLDINQDNVAQFVDHLRPGDLLYITETAHPQAAPQSMMSGFVVSHVVTWTGKRFSDLRNGPEGQRYDPAVAGASGSRLGGDFGGFFSRADGGTTKVQPSEIGTTDMDPWMIIDSHYAGPAYRPFILKTPKLNADWYVTSLSHVRRVIDPESASADPVLAPLIITKEATGQGQFSRYVVLSSPAGRAATNAHKLVYQLSGAKGVPTCHRTPADAPAQ</sequence>
<dbReference type="Gene3D" id="3.90.1720.10">
    <property type="entry name" value="endopeptidase domain like (from Nostoc punctiforme)"/>
    <property type="match status" value="1"/>
</dbReference>
<dbReference type="Proteomes" id="UP000243680">
    <property type="component" value="Chromosome 2"/>
</dbReference>
<reference evidence="1 2" key="1">
    <citation type="submission" date="2015-12" db="EMBL/GenBank/DDBJ databases">
        <title>Diversity of Burkholderia near neighbor genomes.</title>
        <authorList>
            <person name="Sahl J."/>
            <person name="Wagner D."/>
            <person name="Keim P."/>
        </authorList>
    </citation>
    <scope>NUCLEOTIDE SEQUENCE [LARGE SCALE GENOMIC DNA]</scope>
    <source>
        <strain evidence="1 2">MSMB0783</strain>
    </source>
</reference>
<accession>A0A1B4LL95</accession>
<evidence type="ECO:0000313" key="1">
    <source>
        <dbReference type="EMBL" id="AOJ77923.1"/>
    </source>
</evidence>
<protein>
    <submittedName>
        <fullName evidence="1">Uncharacterized protein</fullName>
    </submittedName>
</protein>
<name>A0A1B4LL95_9BURK</name>
<organism evidence="1 2">
    <name type="scientific">Burkholderia ubonensis</name>
    <dbReference type="NCBI Taxonomy" id="101571"/>
    <lineage>
        <taxon>Bacteria</taxon>
        <taxon>Pseudomonadati</taxon>
        <taxon>Pseudomonadota</taxon>
        <taxon>Betaproteobacteria</taxon>
        <taxon>Burkholderiales</taxon>
        <taxon>Burkholderiaceae</taxon>
        <taxon>Burkholderia</taxon>
        <taxon>Burkholderia cepacia complex</taxon>
    </lineage>
</organism>
<dbReference type="RefSeq" id="WP_069240070.1">
    <property type="nucleotide sequence ID" value="NZ_CP013422.1"/>
</dbReference>
<dbReference type="EMBL" id="CP013422">
    <property type="protein sequence ID" value="AOJ77923.1"/>
    <property type="molecule type" value="Genomic_DNA"/>
</dbReference>
<dbReference type="AlphaFoldDB" id="A0A1B4LL95"/>
<proteinExistence type="predicted"/>